<keyword evidence="4" id="KW-1185">Reference proteome</keyword>
<dbReference type="Gene3D" id="3.30.70.1060">
    <property type="entry name" value="Dimeric alpha+beta barrel"/>
    <property type="match status" value="1"/>
</dbReference>
<dbReference type="Proteomes" id="UP000199103">
    <property type="component" value="Chromosome I"/>
</dbReference>
<dbReference type="RefSeq" id="WP_091527325.1">
    <property type="nucleotide sequence ID" value="NZ_LT629772.1"/>
</dbReference>
<sequence length="88" mass="9830">MIAVQLTYQNPDPERIALRPQHRDRLQQLTDDGLVFGAGPWADDSGALVVFDTDSREKAEELVAADPYFNTPGVSVVAYHDWNVVFRG</sequence>
<evidence type="ECO:0000313" key="3">
    <source>
        <dbReference type="EMBL" id="SDT10871.1"/>
    </source>
</evidence>
<proteinExistence type="inferred from homology"/>
<reference evidence="3 4" key="1">
    <citation type="submission" date="2016-10" db="EMBL/GenBank/DDBJ databases">
        <authorList>
            <person name="de Groot N.N."/>
        </authorList>
    </citation>
    <scope>NUCLEOTIDE SEQUENCE [LARGE SCALE GENOMIC DNA]</scope>
    <source>
        <strain evidence="3 4">DSM 21800</strain>
    </source>
</reference>
<dbReference type="STRING" id="630515.SAMN04489812_4169"/>
<comment type="similarity">
    <text evidence="1">Belongs to the YciI family.</text>
</comment>
<evidence type="ECO:0000256" key="1">
    <source>
        <dbReference type="ARBA" id="ARBA00007689"/>
    </source>
</evidence>
<feature type="domain" description="YCII-related" evidence="2">
    <location>
        <begin position="1"/>
        <end position="83"/>
    </location>
</feature>
<accession>A0A1H1XP90</accession>
<dbReference type="AlphaFoldDB" id="A0A1H1XP90"/>
<protein>
    <recommendedName>
        <fullName evidence="2">YCII-related domain-containing protein</fullName>
    </recommendedName>
</protein>
<dbReference type="Pfam" id="PF03795">
    <property type="entry name" value="YCII"/>
    <property type="match status" value="1"/>
</dbReference>
<dbReference type="OrthoDB" id="8968203at2"/>
<dbReference type="InterPro" id="IPR005545">
    <property type="entry name" value="YCII"/>
</dbReference>
<dbReference type="SUPFAM" id="SSF54909">
    <property type="entry name" value="Dimeric alpha+beta barrel"/>
    <property type="match status" value="1"/>
</dbReference>
<evidence type="ECO:0000313" key="4">
    <source>
        <dbReference type="Proteomes" id="UP000199103"/>
    </source>
</evidence>
<gene>
    <name evidence="3" type="ORF">SAMN04489812_4169</name>
</gene>
<dbReference type="InterPro" id="IPR011008">
    <property type="entry name" value="Dimeric_a/b-barrel"/>
</dbReference>
<organism evidence="3 4">
    <name type="scientific">Microlunatus soli</name>
    <dbReference type="NCBI Taxonomy" id="630515"/>
    <lineage>
        <taxon>Bacteria</taxon>
        <taxon>Bacillati</taxon>
        <taxon>Actinomycetota</taxon>
        <taxon>Actinomycetes</taxon>
        <taxon>Propionibacteriales</taxon>
        <taxon>Propionibacteriaceae</taxon>
        <taxon>Microlunatus</taxon>
    </lineage>
</organism>
<dbReference type="EMBL" id="LT629772">
    <property type="protein sequence ID" value="SDT10871.1"/>
    <property type="molecule type" value="Genomic_DNA"/>
</dbReference>
<evidence type="ECO:0000259" key="2">
    <source>
        <dbReference type="Pfam" id="PF03795"/>
    </source>
</evidence>
<name>A0A1H1XP90_9ACTN</name>